<organism evidence="1 2">
    <name type="scientific">Bacillus mesophilus</name>
    <dbReference type="NCBI Taxonomy" id="1808955"/>
    <lineage>
        <taxon>Bacteria</taxon>
        <taxon>Bacillati</taxon>
        <taxon>Bacillota</taxon>
        <taxon>Bacilli</taxon>
        <taxon>Bacillales</taxon>
        <taxon>Bacillaceae</taxon>
        <taxon>Bacillus</taxon>
    </lineage>
</organism>
<protein>
    <submittedName>
        <fullName evidence="1">Sporulation inhibitor of replication protein SirA</fullName>
    </submittedName>
</protein>
<evidence type="ECO:0000313" key="2">
    <source>
        <dbReference type="Proteomes" id="UP000481043"/>
    </source>
</evidence>
<dbReference type="RefSeq" id="WP_163176484.1">
    <property type="nucleotide sequence ID" value="NZ_JAAIWM010000001.1"/>
</dbReference>
<dbReference type="InterPro" id="IPR019683">
    <property type="entry name" value="SirA"/>
</dbReference>
<comment type="caution">
    <text evidence="1">The sequence shown here is derived from an EMBL/GenBank/DDBJ whole genome shotgun (WGS) entry which is preliminary data.</text>
</comment>
<evidence type="ECO:0000313" key="1">
    <source>
        <dbReference type="EMBL" id="NEY70135.1"/>
    </source>
</evidence>
<reference evidence="1 2" key="1">
    <citation type="submission" date="2020-02" db="EMBL/GenBank/DDBJ databases">
        <title>Bacillus aquiflavi sp. nov., isolated from yellow water of strong flavor Chinese baijiu in Yibin region of China.</title>
        <authorList>
            <person name="Xie J."/>
        </authorList>
    </citation>
    <scope>NUCLEOTIDE SEQUENCE [LARGE SCALE GENOMIC DNA]</scope>
    <source>
        <strain evidence="1 2">SA4</strain>
    </source>
</reference>
<dbReference type="EMBL" id="JAAIWM010000001">
    <property type="protein sequence ID" value="NEY70135.1"/>
    <property type="molecule type" value="Genomic_DNA"/>
</dbReference>
<dbReference type="AlphaFoldDB" id="A0A6M0Q1G3"/>
<sequence>MREYMIYLIEEEFARHYFGREGMFYNLFAEYNVARGELKSILSKQINYITKPIPAIHFNQYIETELKNKTSYRFTHEGHYIEGQNGESIATLSVSERNLTLLAKGKYEAEMVCFELLKQWDSRFLAVNVQQASFGWISPVKQRKFV</sequence>
<name>A0A6M0Q1G3_9BACI</name>
<dbReference type="InterPro" id="IPR038449">
    <property type="entry name" value="SirA_sf"/>
</dbReference>
<proteinExistence type="predicted"/>
<dbReference type="Proteomes" id="UP000481043">
    <property type="component" value="Unassembled WGS sequence"/>
</dbReference>
<dbReference type="Pfam" id="PF10747">
    <property type="entry name" value="SirA"/>
    <property type="match status" value="1"/>
</dbReference>
<dbReference type="Gene3D" id="3.30.310.250">
    <property type="entry name" value="Sporulation inhibitor of replication protein SirA"/>
    <property type="match status" value="1"/>
</dbReference>
<keyword evidence="2" id="KW-1185">Reference proteome</keyword>
<accession>A0A6M0Q1G3</accession>
<gene>
    <name evidence="1" type="primary">sirA</name>
    <name evidence="1" type="ORF">G4D63_00145</name>
</gene>